<reference evidence="2" key="1">
    <citation type="journal article" date="2021" name="Proc. Natl. Acad. Sci. U.S.A.">
        <title>A Catalog of Tens of Thousands of Viruses from Human Metagenomes Reveals Hidden Associations with Chronic Diseases.</title>
        <authorList>
            <person name="Tisza M.J."/>
            <person name="Buck C.B."/>
        </authorList>
    </citation>
    <scope>NUCLEOTIDE SEQUENCE</scope>
    <source>
        <strain evidence="2">CtPuP5</strain>
    </source>
</reference>
<evidence type="ECO:0000256" key="1">
    <source>
        <dbReference type="SAM" id="Coils"/>
    </source>
</evidence>
<protein>
    <submittedName>
        <fullName evidence="2">Uncharacterized protein</fullName>
    </submittedName>
</protein>
<feature type="coiled-coil region" evidence="1">
    <location>
        <begin position="174"/>
        <end position="201"/>
    </location>
</feature>
<name>A0A8S5L9X1_9CAUD</name>
<keyword evidence="1" id="KW-0175">Coiled coil</keyword>
<accession>A0A8S5L9X1</accession>
<organism evidence="2">
    <name type="scientific">Myoviridae sp. ctPuP5</name>
    <dbReference type="NCBI Taxonomy" id="2823543"/>
    <lineage>
        <taxon>Viruses</taxon>
        <taxon>Duplodnaviria</taxon>
        <taxon>Heunggongvirae</taxon>
        <taxon>Uroviricota</taxon>
        <taxon>Caudoviricetes</taxon>
    </lineage>
</organism>
<dbReference type="EMBL" id="BK014662">
    <property type="protein sequence ID" value="DAD66570.1"/>
    <property type="molecule type" value="Genomic_DNA"/>
</dbReference>
<evidence type="ECO:0000313" key="2">
    <source>
        <dbReference type="EMBL" id="DAD66570.1"/>
    </source>
</evidence>
<sequence length="262" mass="28758">MENYAYYIDKYCDNRPLVGYGTQFKQYLDEALSGNTINISKISEELKEVDEHLTDVVINVEGNLASVAQQVQTNLAGVMVNVESNLSCQMSNSTVSVNANIEKAKEEIIEKIDDIECSGGGCSVTKEDLENAVTAINWHSDENRNAIIDNAQTNKEEIITSVVANKEDAVVRITASVKTESEKAKERLEQIRLELIDAINKTGQLVELGFGNLNEQIIDSKDEIISEVKNNSGLPITGGDVEDGAIINDNMSLPIFGNDIEQ</sequence>
<proteinExistence type="predicted"/>